<dbReference type="InterPro" id="IPR006641">
    <property type="entry name" value="YqgF/RNaseH-like_dom"/>
</dbReference>
<dbReference type="SUPFAM" id="SSF158832">
    <property type="entry name" value="Tex N-terminal region-like"/>
    <property type="match status" value="1"/>
</dbReference>
<gene>
    <name evidence="3" type="ORF">E4P82_13405</name>
</gene>
<dbReference type="Pfam" id="PF00575">
    <property type="entry name" value="S1"/>
    <property type="match status" value="1"/>
</dbReference>
<comment type="caution">
    <text evidence="3">The sequence shown here is derived from an EMBL/GenBank/DDBJ whole genome shotgun (WGS) entry which is preliminary data.</text>
</comment>
<dbReference type="PANTHER" id="PTHR10724:SF10">
    <property type="entry name" value="S1 RNA-BINDING DOMAIN-CONTAINING PROTEIN 1"/>
    <property type="match status" value="1"/>
</dbReference>
<evidence type="ECO:0000313" key="3">
    <source>
        <dbReference type="EMBL" id="NMQ20106.1"/>
    </source>
</evidence>
<dbReference type="Pfam" id="PF12836">
    <property type="entry name" value="HHH_3"/>
    <property type="match status" value="1"/>
</dbReference>
<dbReference type="Gene3D" id="1.10.150.310">
    <property type="entry name" value="Tex RuvX-like domain-like"/>
    <property type="match status" value="1"/>
</dbReference>
<dbReference type="InterPro" id="IPR044146">
    <property type="entry name" value="S1_Tex"/>
</dbReference>
<dbReference type="InterPro" id="IPR037027">
    <property type="entry name" value="YqgF/RNaseH-like_dom_sf"/>
</dbReference>
<sequence length="777" mass="85697">MTLVATLARELAVRESQIEAAVNLLDGGATVPFVARYRKEATGGLDDTQLRLLEERLGYLRELEDRRGVILASIREQGQLSADLEAALLAADTKTRLEDLYLPYKPKRRTKAQIAREAGLTPLAHGLLADPTQTPEQVAAGFVDAERGVADVKAALDGARQILMEEFAENAELLAELREYLWDNAVLHSQLIEGKAEEGAKFRDYFDYREALRQVPSHRALALFRGRNEGVLQMTLEIGDPEAPGPDPGERRVAVRFGIRDEDRPADGWLRETARWAWKVKLLSHLETELKQRMREAAEEEAIRVFASNLRDLLLAAPAGARPTLGLDPGLRTGVKVAVVDVTGKLVDTATIYPHAPRKQWDESLHALAELCRRHHVELLSIGNGTASRETDRLATELMQRHPELRLQKLVVSEAGASVYSASELAAREFPEVDVSLRGAVSIARRLQDPLAELVKIEPKAIGVGQYQHDVGQTRLARTLDAVVEDCVNAVGVDVNTASAPLLARVAGLNATLARNIVEHRDANGPFRRREQLLNISRLGEKTFEQAAGFLRILNGDNPLDRSAVHPEAYPLVERILAGSGRGLHEVLGNAAFLKTLEPTRFTDERFGVPTVRDILAELEKPGRDPRPEFKTAAFQEGVEKLADLQPGMVLEGVVTNVANFGAFIDIGVHQDGLAHVSALADRFVKDPREVVKVGQVVKVKVLEVDLERRRIALTLRLSQALAGEQERPAPAVAPPAVRERHRPRKDRSGGRDRQEPPPENRPGALADAFARARRDK</sequence>
<dbReference type="CDD" id="cd05685">
    <property type="entry name" value="S1_Tex"/>
    <property type="match status" value="1"/>
</dbReference>
<feature type="domain" description="S1 motif" evidence="2">
    <location>
        <begin position="648"/>
        <end position="717"/>
    </location>
</feature>
<dbReference type="Pfam" id="PF22706">
    <property type="entry name" value="Tex_central_region"/>
    <property type="match status" value="1"/>
</dbReference>
<dbReference type="Gene3D" id="1.10.10.650">
    <property type="entry name" value="RuvA domain 2-like"/>
    <property type="match status" value="1"/>
</dbReference>
<dbReference type="Gene3D" id="3.30.420.140">
    <property type="entry name" value="YqgF/RNase H-like domain"/>
    <property type="match status" value="1"/>
</dbReference>
<keyword evidence="4" id="KW-1185">Reference proteome</keyword>
<dbReference type="EMBL" id="SPMZ01000038">
    <property type="protein sequence ID" value="NMQ20106.1"/>
    <property type="molecule type" value="Genomic_DNA"/>
</dbReference>
<dbReference type="Pfam" id="PF16921">
    <property type="entry name" value="Tex_YqgF"/>
    <property type="match status" value="1"/>
</dbReference>
<dbReference type="InterPro" id="IPR012340">
    <property type="entry name" value="NA-bd_OB-fold"/>
</dbReference>
<dbReference type="SMART" id="SM00316">
    <property type="entry name" value="S1"/>
    <property type="match status" value="1"/>
</dbReference>
<name>A0ABX1TQ90_9GAMM</name>
<dbReference type="InterPro" id="IPR050437">
    <property type="entry name" value="Ribos_protein_bS1-like"/>
</dbReference>
<dbReference type="Pfam" id="PF17674">
    <property type="entry name" value="HHH_9"/>
    <property type="match status" value="1"/>
</dbReference>
<dbReference type="InterPro" id="IPR012337">
    <property type="entry name" value="RNaseH-like_sf"/>
</dbReference>
<dbReference type="SUPFAM" id="SSF50249">
    <property type="entry name" value="Nucleic acid-binding proteins"/>
    <property type="match status" value="1"/>
</dbReference>
<dbReference type="PANTHER" id="PTHR10724">
    <property type="entry name" value="30S RIBOSOMAL PROTEIN S1"/>
    <property type="match status" value="1"/>
</dbReference>
<dbReference type="Pfam" id="PF09371">
    <property type="entry name" value="Tex_N"/>
    <property type="match status" value="1"/>
</dbReference>
<dbReference type="Proteomes" id="UP000760480">
    <property type="component" value="Unassembled WGS sequence"/>
</dbReference>
<evidence type="ECO:0000259" key="2">
    <source>
        <dbReference type="PROSITE" id="PS50126"/>
    </source>
</evidence>
<dbReference type="InterPro" id="IPR032639">
    <property type="entry name" value="Tex_YqgF"/>
</dbReference>
<accession>A0ABX1TQ90</accession>
<evidence type="ECO:0000313" key="4">
    <source>
        <dbReference type="Proteomes" id="UP000760480"/>
    </source>
</evidence>
<reference evidence="3 4" key="1">
    <citation type="submission" date="2019-03" db="EMBL/GenBank/DDBJ databases">
        <title>Metabolic reconstructions from genomes of highly enriched 'Candidatus Accumulibacter' and 'Candidatus Competibacter' bioreactor populations.</title>
        <authorList>
            <person name="Annavajhala M.K."/>
            <person name="Welles L."/>
            <person name="Abbas B."/>
            <person name="Sorokin D."/>
            <person name="Park H."/>
            <person name="Van Loosdrecht M."/>
            <person name="Chandran K."/>
        </authorList>
    </citation>
    <scope>NUCLEOTIDE SEQUENCE [LARGE SCALE GENOMIC DNA]</scope>
    <source>
        <strain evidence="3 4">SBR_G</strain>
    </source>
</reference>
<feature type="region of interest" description="Disordered" evidence="1">
    <location>
        <begin position="724"/>
        <end position="777"/>
    </location>
</feature>
<dbReference type="SUPFAM" id="SSF53098">
    <property type="entry name" value="Ribonuclease H-like"/>
    <property type="match status" value="1"/>
</dbReference>
<dbReference type="InterPro" id="IPR023319">
    <property type="entry name" value="Tex-like_HTH_dom_sf"/>
</dbReference>
<dbReference type="PROSITE" id="PS50126">
    <property type="entry name" value="S1"/>
    <property type="match status" value="1"/>
</dbReference>
<dbReference type="RefSeq" id="WP_169249369.1">
    <property type="nucleotide sequence ID" value="NZ_SPMZ01000038.1"/>
</dbReference>
<dbReference type="Gene3D" id="2.40.50.140">
    <property type="entry name" value="Nucleic acid-binding proteins"/>
    <property type="match status" value="1"/>
</dbReference>
<organism evidence="3 4">
    <name type="scientific">Candidatus Competibacter phosphatis</name>
    <dbReference type="NCBI Taxonomy" id="221280"/>
    <lineage>
        <taxon>Bacteria</taxon>
        <taxon>Pseudomonadati</taxon>
        <taxon>Pseudomonadota</taxon>
        <taxon>Gammaproteobacteria</taxon>
        <taxon>Candidatus Competibacteraceae</taxon>
        <taxon>Candidatus Competibacter</taxon>
    </lineage>
</organism>
<dbReference type="InterPro" id="IPR010994">
    <property type="entry name" value="RuvA_2-like"/>
</dbReference>
<dbReference type="InterPro" id="IPR023323">
    <property type="entry name" value="Tex-like_dom_sf"/>
</dbReference>
<protein>
    <submittedName>
        <fullName evidence="3">RNA-binding transcriptional accessory protein</fullName>
    </submittedName>
</protein>
<dbReference type="InterPro" id="IPR018974">
    <property type="entry name" value="Tex-like_N"/>
</dbReference>
<evidence type="ECO:0000256" key="1">
    <source>
        <dbReference type="SAM" id="MobiDB-lite"/>
    </source>
</evidence>
<feature type="compositionally biased region" description="Basic and acidic residues" evidence="1">
    <location>
        <begin position="747"/>
        <end position="759"/>
    </location>
</feature>
<dbReference type="InterPro" id="IPR003029">
    <property type="entry name" value="S1_domain"/>
</dbReference>
<dbReference type="SUPFAM" id="SSF47781">
    <property type="entry name" value="RuvA domain 2-like"/>
    <property type="match status" value="2"/>
</dbReference>
<dbReference type="InterPro" id="IPR041692">
    <property type="entry name" value="HHH_9"/>
</dbReference>
<proteinExistence type="predicted"/>
<dbReference type="InterPro" id="IPR055179">
    <property type="entry name" value="Tex-like_central_region"/>
</dbReference>
<dbReference type="Gene3D" id="1.10.3500.10">
    <property type="entry name" value="Tex N-terminal region-like"/>
    <property type="match status" value="1"/>
</dbReference>
<dbReference type="SMART" id="SM00732">
    <property type="entry name" value="YqgFc"/>
    <property type="match status" value="1"/>
</dbReference>